<accession>M1KKI0</accession>
<reference evidence="1" key="1">
    <citation type="journal article" date="2013" name="Eukaryot. Cell">
        <title>Extremely Reduced Levels of Heterozygosity in the Vertebrate Pathogen Encephalitozoon cuniculi.</title>
        <authorList>
            <person name="Selman M."/>
            <person name="Sak B."/>
            <person name="Kvac M."/>
            <person name="Farinelli L."/>
            <person name="Weiss L.M."/>
            <person name="Corradi N."/>
        </authorList>
    </citation>
    <scope>NUCLEOTIDE SEQUENCE</scope>
</reference>
<dbReference type="VEuPathDB" id="MicrosporidiaDB:AEWQ_061140"/>
<dbReference type="VEuPathDB" id="MicrosporidiaDB:M970_061150"/>
<dbReference type="AlphaFoldDB" id="M1KKI0"/>
<dbReference type="EMBL" id="KC513609">
    <property type="protein sequence ID" value="AGE95766.1"/>
    <property type="molecule type" value="Genomic_DNA"/>
</dbReference>
<organism evidence="1">
    <name type="scientific">Encephalitozoon cuniculi</name>
    <name type="common">Microsporidian parasite</name>
    <dbReference type="NCBI Taxonomy" id="6035"/>
    <lineage>
        <taxon>Eukaryota</taxon>
        <taxon>Fungi</taxon>
        <taxon>Fungi incertae sedis</taxon>
        <taxon>Microsporidia</taxon>
        <taxon>Unikaryonidae</taxon>
        <taxon>Encephalitozoon</taxon>
    </lineage>
</organism>
<dbReference type="VEuPathDB" id="MicrosporidiaDB:AEWR_061150"/>
<dbReference type="VEuPathDB" id="MicrosporidiaDB:ECU06_1210"/>
<name>M1KKI0_ENCCN</name>
<sequence length="139" mass="15841">MVEDERRVYMLLELEKIKELAIPHVYVFPTDALEFTCAAFKGSIYAVFRLVKTNIHEEWNALLNIGHGKEMHPIPSSQDAHVVLQAVLNALNRESSAEVFGKSQNAFPFVFRDFSNRKRNIGALLSFVKNRCFKENGNG</sequence>
<evidence type="ECO:0000313" key="1">
    <source>
        <dbReference type="EMBL" id="AGE95766.1"/>
    </source>
</evidence>
<proteinExistence type="predicted"/>
<dbReference type="VEuPathDB" id="MicrosporidiaDB:AEWD_061170"/>
<gene>
    <name evidence="1" type="ORF">ECU06_1210</name>
</gene>
<protein>
    <submittedName>
        <fullName evidence="1">Uncharacterized protein</fullName>
    </submittedName>
</protein>